<comment type="pathway">
    <text evidence="1">Lipid metabolism; fatty acid biosynthesis.</text>
</comment>
<dbReference type="PANTHER" id="PTHR11712">
    <property type="entry name" value="POLYKETIDE SYNTHASE-RELATED"/>
    <property type="match status" value="1"/>
</dbReference>
<dbReference type="Gene3D" id="3.40.47.10">
    <property type="match status" value="1"/>
</dbReference>
<dbReference type="Proteomes" id="UP000443353">
    <property type="component" value="Unassembled WGS sequence"/>
</dbReference>
<dbReference type="GO" id="GO:0004315">
    <property type="term" value="F:3-oxoacyl-[acyl-carrier-protein] synthase activity"/>
    <property type="evidence" value="ECO:0007669"/>
    <property type="project" value="InterPro"/>
</dbReference>
<evidence type="ECO:0000256" key="4">
    <source>
        <dbReference type="RuleBase" id="RU003694"/>
    </source>
</evidence>
<comment type="similarity">
    <text evidence="2 4">Belongs to the thiolase-like superfamily. Beta-ketoacyl-ACP synthases family.</text>
</comment>
<organism evidence="6 7">
    <name type="scientific">Massilia cellulosiltytica</name>
    <dbReference type="NCBI Taxonomy" id="2683234"/>
    <lineage>
        <taxon>Bacteria</taxon>
        <taxon>Pseudomonadati</taxon>
        <taxon>Pseudomonadota</taxon>
        <taxon>Betaproteobacteria</taxon>
        <taxon>Burkholderiales</taxon>
        <taxon>Oxalobacteraceae</taxon>
        <taxon>Telluria group</taxon>
        <taxon>Massilia</taxon>
    </lineage>
</organism>
<name>A0A7X3K7G1_9BURK</name>
<dbReference type="RefSeq" id="WP_160408579.1">
    <property type="nucleotide sequence ID" value="NZ_WSES01000003.1"/>
</dbReference>
<dbReference type="PROSITE" id="PS00606">
    <property type="entry name" value="KS3_1"/>
    <property type="match status" value="1"/>
</dbReference>
<dbReference type="SUPFAM" id="SSF53901">
    <property type="entry name" value="Thiolase-like"/>
    <property type="match status" value="2"/>
</dbReference>
<dbReference type="InterPro" id="IPR014031">
    <property type="entry name" value="Ketoacyl_synth_C"/>
</dbReference>
<dbReference type="PROSITE" id="PS52004">
    <property type="entry name" value="KS3_2"/>
    <property type="match status" value="1"/>
</dbReference>
<dbReference type="InterPro" id="IPR014030">
    <property type="entry name" value="Ketoacyl_synth_N"/>
</dbReference>
<dbReference type="InterPro" id="IPR016039">
    <property type="entry name" value="Thiolase-like"/>
</dbReference>
<dbReference type="Pfam" id="PF02801">
    <property type="entry name" value="Ketoacyl-synt_C"/>
    <property type="match status" value="1"/>
</dbReference>
<dbReference type="InterPro" id="IPR020841">
    <property type="entry name" value="PKS_Beta-ketoAc_synthase_dom"/>
</dbReference>
<protein>
    <submittedName>
        <fullName evidence="6">Beta-ketoacyl-[acyl-carrier-protein] synthase family protein</fullName>
    </submittedName>
</protein>
<evidence type="ECO:0000256" key="1">
    <source>
        <dbReference type="ARBA" id="ARBA00005194"/>
    </source>
</evidence>
<dbReference type="InterPro" id="IPR018201">
    <property type="entry name" value="Ketoacyl_synth_AS"/>
</dbReference>
<accession>A0A7X3K7G1</accession>
<keyword evidence="7" id="KW-1185">Reference proteome</keyword>
<proteinExistence type="inferred from homology"/>
<dbReference type="CDD" id="cd00834">
    <property type="entry name" value="KAS_I_II"/>
    <property type="match status" value="1"/>
</dbReference>
<evidence type="ECO:0000256" key="3">
    <source>
        <dbReference type="ARBA" id="ARBA00022679"/>
    </source>
</evidence>
<reference evidence="6 7" key="1">
    <citation type="submission" date="2019-12" db="EMBL/GenBank/DDBJ databases">
        <authorList>
            <person name="Li C."/>
            <person name="Zhao J."/>
        </authorList>
    </citation>
    <scope>NUCLEOTIDE SEQUENCE [LARGE SCALE GENOMIC DNA]</scope>
    <source>
        <strain evidence="6 7">NEAU-DD11</strain>
    </source>
</reference>
<comment type="caution">
    <text evidence="6">The sequence shown here is derived from an EMBL/GenBank/DDBJ whole genome shotgun (WGS) entry which is preliminary data.</text>
</comment>
<evidence type="ECO:0000259" key="5">
    <source>
        <dbReference type="PROSITE" id="PS52004"/>
    </source>
</evidence>
<dbReference type="AlphaFoldDB" id="A0A7X3K7G1"/>
<dbReference type="GO" id="GO:0006633">
    <property type="term" value="P:fatty acid biosynthetic process"/>
    <property type="evidence" value="ECO:0007669"/>
    <property type="project" value="InterPro"/>
</dbReference>
<dbReference type="Pfam" id="PF00109">
    <property type="entry name" value="ketoacyl-synt"/>
    <property type="match status" value="1"/>
</dbReference>
<gene>
    <name evidence="6" type="ORF">GPY61_10890</name>
</gene>
<dbReference type="EMBL" id="WSES01000003">
    <property type="protein sequence ID" value="MVW60437.1"/>
    <property type="molecule type" value="Genomic_DNA"/>
</dbReference>
<dbReference type="SMART" id="SM00825">
    <property type="entry name" value="PKS_KS"/>
    <property type="match status" value="1"/>
</dbReference>
<feature type="domain" description="Ketosynthase family 3 (KS3)" evidence="5">
    <location>
        <begin position="3"/>
        <end position="412"/>
    </location>
</feature>
<dbReference type="InterPro" id="IPR000794">
    <property type="entry name" value="Beta-ketoacyl_synthase"/>
</dbReference>
<evidence type="ECO:0000313" key="6">
    <source>
        <dbReference type="EMBL" id="MVW60437.1"/>
    </source>
</evidence>
<evidence type="ECO:0000256" key="2">
    <source>
        <dbReference type="ARBA" id="ARBA00008467"/>
    </source>
</evidence>
<evidence type="ECO:0000313" key="7">
    <source>
        <dbReference type="Proteomes" id="UP000443353"/>
    </source>
</evidence>
<sequence length="413" mass="44228">MPATRVVVTGYGAVSALGESVPDIWNAIMNYRVGYQLTEFPDPKIHARYFSFMEDRRQRYAGFPKAVLKMLPTFAKNALVASREALQMAFGSADDVQQFVTSPFDVGAIIGTGWGGMDSVNDNNNDYRESGLSSSFATLMSMHSIATAAVALNWNLRGYQNTPVAACATGTIAIGDAYQVIKSGRAKVMLAGGSESLKETFNVWSIDVIQALSKEQHDVRRACCPFSARRSGFVLAEGAAVLCLEEREHALARGATILGEITGYGNYSDAYDMTAPADDLRARHMAVVQAVGQAPQRIGYINLHGTSTPINDVNETNTIKSAFGDGAAGIPMSSTKSYTGHLIGAAGALETIFCLKTLETGIIPATIHMDEADPACDLDYTPNEHRQVERIDAALNVSFGFGGANSALVVERA</sequence>
<dbReference type="PANTHER" id="PTHR11712:SF336">
    <property type="entry name" value="3-OXOACYL-[ACYL-CARRIER-PROTEIN] SYNTHASE, MITOCHONDRIAL"/>
    <property type="match status" value="1"/>
</dbReference>
<keyword evidence="3 4" id="KW-0808">Transferase</keyword>